<feature type="transmembrane region" description="Helical" evidence="1">
    <location>
        <begin position="124"/>
        <end position="142"/>
    </location>
</feature>
<keyword evidence="1" id="KW-0472">Membrane</keyword>
<dbReference type="KEGG" id="nwa:Nwat_1256"/>
<name>D8K5K8_NITWC</name>
<keyword evidence="1" id="KW-0812">Transmembrane</keyword>
<dbReference type="AlphaFoldDB" id="D8K5K8"/>
<organism evidence="2 3">
    <name type="scientific">Nitrosococcus watsoni (strain C-113)</name>
    <dbReference type="NCBI Taxonomy" id="105559"/>
    <lineage>
        <taxon>Bacteria</taxon>
        <taxon>Pseudomonadati</taxon>
        <taxon>Pseudomonadota</taxon>
        <taxon>Gammaproteobacteria</taxon>
        <taxon>Chromatiales</taxon>
        <taxon>Chromatiaceae</taxon>
        <taxon>Nitrosococcus</taxon>
    </lineage>
</organism>
<gene>
    <name evidence="2" type="ordered locus">Nwat_1256</name>
</gene>
<evidence type="ECO:0000313" key="2">
    <source>
        <dbReference type="EMBL" id="ADJ28185.1"/>
    </source>
</evidence>
<dbReference type="RefSeq" id="WP_013220281.1">
    <property type="nucleotide sequence ID" value="NC_014315.1"/>
</dbReference>
<dbReference type="Proteomes" id="UP000000393">
    <property type="component" value="Chromosome"/>
</dbReference>
<accession>D8K5K8</accession>
<reference evidence="2 3" key="1">
    <citation type="submission" date="2010-06" db="EMBL/GenBank/DDBJ databases">
        <title>Complete sequence of chromosome of Nitrosococcus watsoni C-113.</title>
        <authorList>
            <consortium name="US DOE Joint Genome Institute"/>
            <person name="Lucas S."/>
            <person name="Copeland A."/>
            <person name="Lapidus A."/>
            <person name="Cheng J.-F."/>
            <person name="Bruce D."/>
            <person name="Goodwin L."/>
            <person name="Pitluck S."/>
            <person name="Malfatti S.A."/>
            <person name="Chain P.S.G."/>
            <person name="Land M."/>
            <person name="Hauser L."/>
            <person name="Kyrpides N."/>
            <person name="Ivanova N."/>
            <person name="Cambell M.A."/>
            <person name="Heidelberg J.F."/>
            <person name="Klotz M.G."/>
            <person name="Woyke T."/>
        </authorList>
    </citation>
    <scope>NUCLEOTIDE SEQUENCE [LARGE SCALE GENOMIC DNA]</scope>
    <source>
        <strain evidence="2 3">C-113</strain>
    </source>
</reference>
<proteinExistence type="predicted"/>
<evidence type="ECO:0000313" key="3">
    <source>
        <dbReference type="Proteomes" id="UP000000393"/>
    </source>
</evidence>
<feature type="transmembrane region" description="Helical" evidence="1">
    <location>
        <begin position="100"/>
        <end position="118"/>
    </location>
</feature>
<dbReference type="HOGENOM" id="CLU_1538486_0_0_6"/>
<keyword evidence="3" id="KW-1185">Reference proteome</keyword>
<protein>
    <submittedName>
        <fullName evidence="2">Uncharacterized protein</fullName>
    </submittedName>
</protein>
<dbReference type="EMBL" id="CP002086">
    <property type="protein sequence ID" value="ADJ28185.1"/>
    <property type="molecule type" value="Genomic_DNA"/>
</dbReference>
<evidence type="ECO:0000256" key="1">
    <source>
        <dbReference type="SAM" id="Phobius"/>
    </source>
</evidence>
<keyword evidence="1" id="KW-1133">Transmembrane helix</keyword>
<sequence>MSINFSSLLQKSFPSKQPRSAAVKPSEAVAHLGEDFAKIKADIAEHLQEEQRRVVLFNGLDALQAIWSNMPEVISVEARVVTKTRPGQDEFDQARWRQIGLIRIGQGLVVLAVLALAVLEPSAITVVIAVLVLVLALAEVAVTDLDPYRRFRPAFFLSLMGRPAGLVHRMIFGA</sequence>